<dbReference type="AlphaFoldDB" id="A0A397PHT6"/>
<dbReference type="SUPFAM" id="SSF53254">
    <property type="entry name" value="Phosphoglycerate mutase-like"/>
    <property type="match status" value="1"/>
</dbReference>
<dbReference type="Pfam" id="PF00300">
    <property type="entry name" value="His_Phos_1"/>
    <property type="match status" value="1"/>
</dbReference>
<dbReference type="GO" id="GO:0006096">
    <property type="term" value="P:glycolytic process"/>
    <property type="evidence" value="ECO:0007669"/>
    <property type="project" value="UniProtKB-UniPathway"/>
</dbReference>
<dbReference type="PANTHER" id="PTHR11931">
    <property type="entry name" value="PHOSPHOGLYCERATE MUTASE"/>
    <property type="match status" value="1"/>
</dbReference>
<evidence type="ECO:0000256" key="7">
    <source>
        <dbReference type="PIRSR" id="PIRSR613078-3"/>
    </source>
</evidence>
<dbReference type="NCBIfam" id="TIGR01258">
    <property type="entry name" value="pgm_1"/>
    <property type="match status" value="1"/>
</dbReference>
<feature type="binding site" evidence="6">
    <location>
        <begin position="114"/>
        <end position="115"/>
    </location>
    <ligand>
        <name>substrate</name>
    </ligand>
</feature>
<evidence type="ECO:0000256" key="1">
    <source>
        <dbReference type="ARBA" id="ARBA00006717"/>
    </source>
</evidence>
<gene>
    <name evidence="9" type="ORF">DFR49_1270</name>
</gene>
<evidence type="ECO:0000256" key="4">
    <source>
        <dbReference type="ARBA" id="ARBA00023235"/>
    </source>
</evidence>
<dbReference type="EC" id="5.4.2.11" evidence="8"/>
<dbReference type="Gene3D" id="3.40.50.1240">
    <property type="entry name" value="Phosphoglycerate mutase-like"/>
    <property type="match status" value="1"/>
</dbReference>
<comment type="function">
    <text evidence="8">Catalyzes the interconversion of 2-phosphoglycerate and 3-phosphoglycerate.</text>
</comment>
<evidence type="ECO:0000256" key="3">
    <source>
        <dbReference type="ARBA" id="ARBA00023152"/>
    </source>
</evidence>
<proteinExistence type="inferred from homology"/>
<dbReference type="PROSITE" id="PS00175">
    <property type="entry name" value="PG_MUTASE"/>
    <property type="match status" value="1"/>
</dbReference>
<feature type="binding site" evidence="6">
    <location>
        <position position="61"/>
    </location>
    <ligand>
        <name>substrate</name>
    </ligand>
</feature>
<evidence type="ECO:0000256" key="6">
    <source>
        <dbReference type="PIRSR" id="PIRSR613078-2"/>
    </source>
</evidence>
<dbReference type="SMART" id="SM00855">
    <property type="entry name" value="PGAM"/>
    <property type="match status" value="1"/>
</dbReference>
<name>A0A397PHT6_9SPHN</name>
<evidence type="ECO:0000256" key="5">
    <source>
        <dbReference type="PIRSR" id="PIRSR613078-1"/>
    </source>
</evidence>
<dbReference type="PIRSF" id="PIRSF000709">
    <property type="entry name" value="6PFK_2-Ptase"/>
    <property type="match status" value="1"/>
</dbReference>
<feature type="binding site" evidence="6">
    <location>
        <begin position="9"/>
        <end position="16"/>
    </location>
    <ligand>
        <name>substrate</name>
    </ligand>
</feature>
<feature type="active site" description="Proton donor/acceptor" evidence="5">
    <location>
        <position position="87"/>
    </location>
</feature>
<dbReference type="EMBL" id="QXDC01000002">
    <property type="protein sequence ID" value="RIA46717.1"/>
    <property type="molecule type" value="Genomic_DNA"/>
</dbReference>
<evidence type="ECO:0000313" key="10">
    <source>
        <dbReference type="Proteomes" id="UP000266568"/>
    </source>
</evidence>
<keyword evidence="3" id="KW-0324">Glycolysis</keyword>
<organism evidence="9 10">
    <name type="scientific">Hephaestia caeni</name>
    <dbReference type="NCBI Taxonomy" id="645617"/>
    <lineage>
        <taxon>Bacteria</taxon>
        <taxon>Pseudomonadati</taxon>
        <taxon>Pseudomonadota</taxon>
        <taxon>Alphaproteobacteria</taxon>
        <taxon>Sphingomonadales</taxon>
        <taxon>Sphingomonadaceae</taxon>
        <taxon>Hephaestia</taxon>
    </lineage>
</organism>
<evidence type="ECO:0000256" key="2">
    <source>
        <dbReference type="ARBA" id="ARBA00022432"/>
    </source>
</evidence>
<comment type="similarity">
    <text evidence="1">Belongs to the phosphoglycerate mutase family. BPG-dependent PGAM subfamily.</text>
</comment>
<dbReference type="RefSeq" id="WP_170150941.1">
    <property type="nucleotide sequence ID" value="NZ_QXDC01000002.1"/>
</dbReference>
<evidence type="ECO:0000313" key="9">
    <source>
        <dbReference type="EMBL" id="RIA46717.1"/>
    </source>
</evidence>
<dbReference type="InterPro" id="IPR013078">
    <property type="entry name" value="His_Pase_superF_clade-1"/>
</dbReference>
<dbReference type="InterPro" id="IPR001345">
    <property type="entry name" value="PG/BPGM_mutase_AS"/>
</dbReference>
<feature type="site" description="Transition state stabilizer" evidence="7">
    <location>
        <position position="157"/>
    </location>
</feature>
<feature type="binding site" evidence="6">
    <location>
        <begin position="158"/>
        <end position="159"/>
    </location>
    <ligand>
        <name>substrate</name>
    </ligand>
</feature>
<comment type="pathway">
    <text evidence="8">Carbohydrate degradation; glycolysis; pyruvate from D-glyceraldehyde 3-phosphate: step 3/5.</text>
</comment>
<dbReference type="InterPro" id="IPR005952">
    <property type="entry name" value="Phosphogly_mut1"/>
</dbReference>
<reference evidence="9 10" key="1">
    <citation type="submission" date="2018-08" db="EMBL/GenBank/DDBJ databases">
        <title>Genomic Encyclopedia of Type Strains, Phase IV (KMG-IV): sequencing the most valuable type-strain genomes for metagenomic binning, comparative biology and taxonomic classification.</title>
        <authorList>
            <person name="Goeker M."/>
        </authorList>
    </citation>
    <scope>NUCLEOTIDE SEQUENCE [LARGE SCALE GENOMIC DNA]</scope>
    <source>
        <strain evidence="9 10">DSM 25527</strain>
    </source>
</reference>
<dbReference type="GO" id="GO:0006094">
    <property type="term" value="P:gluconeogenesis"/>
    <property type="evidence" value="ECO:0007669"/>
    <property type="project" value="UniProtKB-KW"/>
</dbReference>
<dbReference type="Proteomes" id="UP000266568">
    <property type="component" value="Unassembled WGS sequence"/>
</dbReference>
<dbReference type="CDD" id="cd07067">
    <property type="entry name" value="HP_PGM_like"/>
    <property type="match status" value="1"/>
</dbReference>
<protein>
    <recommendedName>
        <fullName evidence="8">2,3-bisphosphoglycerate-dependent phosphoglycerate mutase</fullName>
        <ecNumber evidence="8">5.4.2.11</ecNumber>
    </recommendedName>
</protein>
<accession>A0A397PHT6</accession>
<feature type="binding site" evidence="6">
    <location>
        <begin position="22"/>
        <end position="23"/>
    </location>
    <ligand>
        <name>substrate</name>
    </ligand>
</feature>
<comment type="catalytic activity">
    <reaction evidence="8">
        <text>(2R)-2-phosphoglycerate = (2R)-3-phosphoglycerate</text>
        <dbReference type="Rhea" id="RHEA:15901"/>
        <dbReference type="ChEBI" id="CHEBI:58272"/>
        <dbReference type="ChEBI" id="CHEBI:58289"/>
        <dbReference type="EC" id="5.4.2.11"/>
    </reaction>
</comment>
<evidence type="ECO:0000256" key="8">
    <source>
        <dbReference type="RuleBase" id="RU004512"/>
    </source>
</evidence>
<feature type="binding site" evidence="6">
    <location>
        <begin position="87"/>
        <end position="90"/>
    </location>
    <ligand>
        <name>substrate</name>
    </ligand>
</feature>
<sequence>MSRQLLLARHGQSAANAADVFTGWSDPPLTERGLVEAHTIAATLAGFDIMPDVMFASALHRAIHTATIIRDDLCLPLEIVSSDALNERDYGDLTGMNKAEIAERYGAEQTLAWRRSWVSEPPNGESLRDTAARVLPYYLREILPSVLDDRTVLVVAHGNSLRALMMVLEGVPPSAAETVEIGTGAIRSYMFEPNSRIASASWLAGHSGVC</sequence>
<dbReference type="GO" id="GO:0004619">
    <property type="term" value="F:phosphoglycerate mutase activity"/>
    <property type="evidence" value="ECO:0007669"/>
    <property type="project" value="UniProtKB-EC"/>
</dbReference>
<feature type="active site" description="Tele-phosphohistidine intermediate" evidence="5">
    <location>
        <position position="10"/>
    </location>
</feature>
<dbReference type="UniPathway" id="UPA00109">
    <property type="reaction ID" value="UER00186"/>
</dbReference>
<keyword evidence="4" id="KW-0413">Isomerase</keyword>
<feature type="binding site" evidence="6">
    <location>
        <position position="98"/>
    </location>
    <ligand>
        <name>substrate</name>
    </ligand>
</feature>
<keyword evidence="10" id="KW-1185">Reference proteome</keyword>
<dbReference type="InterPro" id="IPR029033">
    <property type="entry name" value="His_PPase_superfam"/>
</dbReference>
<comment type="caution">
    <text evidence="9">The sequence shown here is derived from an EMBL/GenBank/DDBJ whole genome shotgun (WGS) entry which is preliminary data.</text>
</comment>
<keyword evidence="2" id="KW-0312">Gluconeogenesis</keyword>